<sequence length="85" mass="9335">MEQSGEVDVAELIEPGGQTDVAVVEADHGEAVAGEKLTKPVRPREKLLANSHDQQHRRITGISEPLVMDFDTVRLDKRHVGPLLT</sequence>
<proteinExistence type="predicted"/>
<reference evidence="2" key="1">
    <citation type="journal article" date="2019" name="Int. J. Syst. Evol. Microbiol.">
        <title>The Global Catalogue of Microorganisms (GCM) 10K type strain sequencing project: providing services to taxonomists for standard genome sequencing and annotation.</title>
        <authorList>
            <consortium name="The Broad Institute Genomics Platform"/>
            <consortium name="The Broad Institute Genome Sequencing Center for Infectious Disease"/>
            <person name="Wu L."/>
            <person name="Ma J."/>
        </authorList>
    </citation>
    <scope>NUCLEOTIDE SEQUENCE [LARGE SCALE GENOMIC DNA]</scope>
    <source>
        <strain evidence="2">JCM 18054</strain>
    </source>
</reference>
<dbReference type="Proteomes" id="UP001500192">
    <property type="component" value="Unassembled WGS sequence"/>
</dbReference>
<evidence type="ECO:0000313" key="2">
    <source>
        <dbReference type="Proteomes" id="UP001500192"/>
    </source>
</evidence>
<protein>
    <recommendedName>
        <fullName evidence="3">Transposase</fullName>
    </recommendedName>
</protein>
<organism evidence="1 2">
    <name type="scientific">Amycolatopsis dongchuanensis</name>
    <dbReference type="NCBI Taxonomy" id="1070866"/>
    <lineage>
        <taxon>Bacteria</taxon>
        <taxon>Bacillati</taxon>
        <taxon>Actinomycetota</taxon>
        <taxon>Actinomycetes</taxon>
        <taxon>Pseudonocardiales</taxon>
        <taxon>Pseudonocardiaceae</taxon>
        <taxon>Amycolatopsis</taxon>
    </lineage>
</organism>
<evidence type="ECO:0008006" key="3">
    <source>
        <dbReference type="Google" id="ProtNLM"/>
    </source>
</evidence>
<name>A0ABP8VGG5_9PSEU</name>
<comment type="caution">
    <text evidence="1">The sequence shown here is derived from an EMBL/GenBank/DDBJ whole genome shotgun (WGS) entry which is preliminary data.</text>
</comment>
<evidence type="ECO:0000313" key="1">
    <source>
        <dbReference type="EMBL" id="GAA4660328.1"/>
    </source>
</evidence>
<dbReference type="EMBL" id="BAABIB010000117">
    <property type="protein sequence ID" value="GAA4660328.1"/>
    <property type="molecule type" value="Genomic_DNA"/>
</dbReference>
<gene>
    <name evidence="1" type="ORF">GCM10023214_60320</name>
</gene>
<accession>A0ABP8VGG5</accession>
<keyword evidence="2" id="KW-1185">Reference proteome</keyword>